<dbReference type="OrthoDB" id="795369at2"/>
<dbReference type="eggNOG" id="ENOG5033A6W">
    <property type="taxonomic scope" value="Bacteria"/>
</dbReference>
<evidence type="ECO:0000313" key="3">
    <source>
        <dbReference type="Proteomes" id="UP000006420"/>
    </source>
</evidence>
<dbReference type="RefSeq" id="WP_006841821.1">
    <property type="nucleotide sequence ID" value="NZ_AQWJ01000001.1"/>
</dbReference>
<feature type="transmembrane region" description="Helical" evidence="1">
    <location>
        <begin position="6"/>
        <end position="25"/>
    </location>
</feature>
<dbReference type="AlphaFoldDB" id="F8WVW1"/>
<organism evidence="2 3">
    <name type="scientific">Dysgonomonas mossii DSM 22836</name>
    <dbReference type="NCBI Taxonomy" id="742767"/>
    <lineage>
        <taxon>Bacteria</taxon>
        <taxon>Pseudomonadati</taxon>
        <taxon>Bacteroidota</taxon>
        <taxon>Bacteroidia</taxon>
        <taxon>Bacteroidales</taxon>
        <taxon>Dysgonomonadaceae</taxon>
        <taxon>Dysgonomonas</taxon>
    </lineage>
</organism>
<evidence type="ECO:0000256" key="1">
    <source>
        <dbReference type="SAM" id="Phobius"/>
    </source>
</evidence>
<keyword evidence="1" id="KW-0812">Transmembrane</keyword>
<keyword evidence="3" id="KW-1185">Reference proteome</keyword>
<keyword evidence="1" id="KW-0472">Membrane</keyword>
<proteinExistence type="predicted"/>
<sequence>MDVTTLISIFIAVLTAVCAIFGLIIQRKTEKIKIIESQLSEKKYMAYADLVGMFYNILKDVKKEKKSDSTIMTERMLEAKKDLFIYGSDEVFRKFNEWLCYTNEYKDDNKHMKYFLELMLLIRKDMRNNKTFITKTDIMINLIQNRKEVEQMKHYWE</sequence>
<protein>
    <recommendedName>
        <fullName evidence="4">DUF4760 domain-containing protein</fullName>
    </recommendedName>
</protein>
<accession>F8WVW1</accession>
<dbReference type="EMBL" id="ADLW01000001">
    <property type="protein sequence ID" value="EGK06576.1"/>
    <property type="molecule type" value="Genomic_DNA"/>
</dbReference>
<name>F8WVW1_9BACT</name>
<comment type="caution">
    <text evidence="2">The sequence shown here is derived from an EMBL/GenBank/DDBJ whole genome shotgun (WGS) entry which is preliminary data.</text>
</comment>
<evidence type="ECO:0000313" key="2">
    <source>
        <dbReference type="EMBL" id="EGK06576.1"/>
    </source>
</evidence>
<reference evidence="2 3" key="1">
    <citation type="submission" date="2011-04" db="EMBL/GenBank/DDBJ databases">
        <title>The Genome Sequence of Dysgonomonas mossii DSM 22836.</title>
        <authorList>
            <consortium name="The Broad Institute Genome Sequencing Platform"/>
            <person name="Earl A."/>
            <person name="Ward D."/>
            <person name="Feldgarden M."/>
            <person name="Gevers D."/>
            <person name="Pudlo N."/>
            <person name="Martens E."/>
            <person name="Allen-Vercoe E."/>
            <person name="Young S.K."/>
            <person name="Zeng Q."/>
            <person name="Gargeya S."/>
            <person name="Fitzgerald M."/>
            <person name="Haas B."/>
            <person name="Abouelleil A."/>
            <person name="Alvarado L."/>
            <person name="Arachchi H.M."/>
            <person name="Berlin A."/>
            <person name="Brown A."/>
            <person name="Chapman S.B."/>
            <person name="Chen Z."/>
            <person name="Dunbar C."/>
            <person name="Freedman E."/>
            <person name="Gearin G."/>
            <person name="Gellesch M."/>
            <person name="Goldberg J."/>
            <person name="Griggs A."/>
            <person name="Gujja S."/>
            <person name="Heiman D."/>
            <person name="Howarth C."/>
            <person name="Larson L."/>
            <person name="Lui A."/>
            <person name="MacDonald P.J.P."/>
            <person name="Mehta T."/>
            <person name="Montmayeur A."/>
            <person name="Murphy C."/>
            <person name="Neiman D."/>
            <person name="Pearson M."/>
            <person name="Priest M."/>
            <person name="Roberts A."/>
            <person name="Saif S."/>
            <person name="Shea T."/>
            <person name="Shenoy N."/>
            <person name="Sisk P."/>
            <person name="Stolte C."/>
            <person name="Sykes S."/>
            <person name="Yandava C."/>
            <person name="Wortman J."/>
            <person name="Nusbaum C."/>
            <person name="Birren B."/>
        </authorList>
    </citation>
    <scope>NUCLEOTIDE SEQUENCE [LARGE SCALE GENOMIC DNA]</scope>
    <source>
        <strain evidence="2 3">DSM 22836</strain>
    </source>
</reference>
<dbReference type="Proteomes" id="UP000006420">
    <property type="component" value="Unassembled WGS sequence"/>
</dbReference>
<dbReference type="GeneID" id="78081134"/>
<keyword evidence="1" id="KW-1133">Transmembrane helix</keyword>
<gene>
    <name evidence="2" type="ORF">HMPREF9456_00450</name>
</gene>
<evidence type="ECO:0008006" key="4">
    <source>
        <dbReference type="Google" id="ProtNLM"/>
    </source>
</evidence>
<dbReference type="HOGENOM" id="CLU_141520_0_0_10"/>